<comment type="similarity">
    <text evidence="1 4">Belongs to the universal ribosomal protein uL24 family.</text>
</comment>
<feature type="region of interest" description="Disordered" evidence="5">
    <location>
        <begin position="126"/>
        <end position="168"/>
    </location>
</feature>
<evidence type="ECO:0000256" key="3">
    <source>
        <dbReference type="ARBA" id="ARBA00023274"/>
    </source>
</evidence>
<dbReference type="Pfam" id="PF00467">
    <property type="entry name" value="KOW"/>
    <property type="match status" value="1"/>
</dbReference>
<comment type="caution">
    <text evidence="7">The sequence shown here is derived from an EMBL/GenBank/DDBJ whole genome shotgun (WGS) entry which is preliminary data.</text>
</comment>
<dbReference type="GO" id="GO:0006412">
    <property type="term" value="P:translation"/>
    <property type="evidence" value="ECO:0007669"/>
    <property type="project" value="UniProtKB-UniRule"/>
</dbReference>
<comment type="function">
    <text evidence="4">One of two assembly initiator proteins, it binds directly to the 5'-end of the 23S rRNA, where it nucleates assembly of the 50S subunit.</text>
</comment>
<dbReference type="Proteomes" id="UP000886130">
    <property type="component" value="Unassembled WGS sequence"/>
</dbReference>
<organism evidence="7">
    <name type="scientific">Candidatus Aciduliprofundum boonei</name>
    <dbReference type="NCBI Taxonomy" id="379547"/>
    <lineage>
        <taxon>Archaea</taxon>
        <taxon>Methanobacteriati</taxon>
        <taxon>Thermoplasmatota</taxon>
        <taxon>DHVE2 group</taxon>
        <taxon>Candidatus Aciduliprofundum</taxon>
    </lineage>
</organism>
<evidence type="ECO:0000313" key="7">
    <source>
        <dbReference type="EMBL" id="HHE75831.1"/>
    </source>
</evidence>
<dbReference type="NCBIfam" id="TIGR01080">
    <property type="entry name" value="rplX_A_E"/>
    <property type="match status" value="1"/>
</dbReference>
<dbReference type="GO" id="GO:0019843">
    <property type="term" value="F:rRNA binding"/>
    <property type="evidence" value="ECO:0007669"/>
    <property type="project" value="UniProtKB-UniRule"/>
</dbReference>
<name>A0A7J3TA65_9ARCH</name>
<dbReference type="AlphaFoldDB" id="A0A7J3TA65"/>
<dbReference type="Pfam" id="PF16906">
    <property type="entry name" value="Ribosomal_L26"/>
    <property type="match status" value="1"/>
</dbReference>
<dbReference type="InterPro" id="IPR005756">
    <property type="entry name" value="Ribosomal_uL24_euk/arc"/>
</dbReference>
<dbReference type="PANTHER" id="PTHR11143">
    <property type="entry name" value="60S RIBOSOMAL PROTEIN L26 FAMILY MEMBER"/>
    <property type="match status" value="1"/>
</dbReference>
<evidence type="ECO:0000259" key="6">
    <source>
        <dbReference type="SMART" id="SM00739"/>
    </source>
</evidence>
<keyword evidence="4" id="KW-0694">RNA-binding</keyword>
<evidence type="ECO:0000256" key="1">
    <source>
        <dbReference type="ARBA" id="ARBA00010618"/>
    </source>
</evidence>
<feature type="domain" description="KOW" evidence="6">
    <location>
        <begin position="43"/>
        <end position="70"/>
    </location>
</feature>
<proteinExistence type="inferred from homology"/>
<keyword evidence="4" id="KW-0699">rRNA-binding</keyword>
<dbReference type="CDD" id="cd06089">
    <property type="entry name" value="KOW_RPL26"/>
    <property type="match status" value="1"/>
</dbReference>
<protein>
    <recommendedName>
        <fullName evidence="4">Large ribosomal subunit protein uL24</fullName>
    </recommendedName>
</protein>
<reference evidence="7" key="1">
    <citation type="journal article" date="2020" name="mSystems">
        <title>Genome- and Community-Level Interaction Insights into Carbon Utilization and Element Cycling Functions of Hydrothermarchaeota in Hydrothermal Sediment.</title>
        <authorList>
            <person name="Zhou Z."/>
            <person name="Liu Y."/>
            <person name="Xu W."/>
            <person name="Pan J."/>
            <person name="Luo Z.H."/>
            <person name="Li M."/>
        </authorList>
    </citation>
    <scope>NUCLEOTIDE SEQUENCE [LARGE SCALE GENOMIC DNA]</scope>
    <source>
        <strain evidence="7">HyVt-85</strain>
    </source>
</reference>
<sequence length="168" mass="20161">MISYQPRKQRKMLYKAPNHRRRKMMRAHLSDELYARYGVRNLVVRKGDIVRVMRGNFKGHEGKVVEVNLKKMKVAVEGVTIRRTDNKSVQRWLDPSNLMIIKLNLTDSKRKEKLYRLAEEKRGISMEELEEEERREEEIVEEKESEKEEGEEEEIKEEKEEEEVSNNE</sequence>
<dbReference type="InterPro" id="IPR005824">
    <property type="entry name" value="KOW"/>
</dbReference>
<dbReference type="GO" id="GO:0003735">
    <property type="term" value="F:structural constituent of ribosome"/>
    <property type="evidence" value="ECO:0007669"/>
    <property type="project" value="UniProtKB-UniRule"/>
</dbReference>
<keyword evidence="3 4" id="KW-0687">Ribonucleoprotein</keyword>
<dbReference type="SMART" id="SM00739">
    <property type="entry name" value="KOW"/>
    <property type="match status" value="1"/>
</dbReference>
<accession>A0A7J3TA65</accession>
<dbReference type="PROSITE" id="PS01108">
    <property type="entry name" value="RIBOSOMAL_L24"/>
    <property type="match status" value="1"/>
</dbReference>
<dbReference type="InterPro" id="IPR014722">
    <property type="entry name" value="Rib_uL2_dom2"/>
</dbReference>
<keyword evidence="2 4" id="KW-0689">Ribosomal protein</keyword>
<dbReference type="InterPro" id="IPR008991">
    <property type="entry name" value="Translation_prot_SH3-like_sf"/>
</dbReference>
<comment type="subunit">
    <text evidence="4">Part of the 50S ribosomal subunit.</text>
</comment>
<dbReference type="InterPro" id="IPR005825">
    <property type="entry name" value="Ribosomal_uL24_CS"/>
</dbReference>
<gene>
    <name evidence="4" type="primary">rpl24</name>
    <name evidence="7" type="ORF">ENL31_01720</name>
</gene>
<feature type="compositionally biased region" description="Acidic residues" evidence="5">
    <location>
        <begin position="127"/>
        <end position="168"/>
    </location>
</feature>
<dbReference type="SUPFAM" id="SSF50104">
    <property type="entry name" value="Translation proteins SH3-like domain"/>
    <property type="match status" value="1"/>
</dbReference>
<dbReference type="GO" id="GO:0015934">
    <property type="term" value="C:large ribosomal subunit"/>
    <property type="evidence" value="ECO:0007669"/>
    <property type="project" value="UniProtKB-UniRule"/>
</dbReference>
<evidence type="ECO:0000256" key="5">
    <source>
        <dbReference type="SAM" id="MobiDB-lite"/>
    </source>
</evidence>
<evidence type="ECO:0000256" key="4">
    <source>
        <dbReference type="HAMAP-Rule" id="MF_01326"/>
    </source>
</evidence>
<dbReference type="InterPro" id="IPR041988">
    <property type="entry name" value="Ribosomal_uL24_KOW"/>
</dbReference>
<comment type="function">
    <text evidence="4">Located at the polypeptide exit tunnel on the outside of the subunit.</text>
</comment>
<evidence type="ECO:0000256" key="2">
    <source>
        <dbReference type="ARBA" id="ARBA00022980"/>
    </source>
</evidence>
<dbReference type="HAMAP" id="MF_01326_A">
    <property type="entry name" value="Ribosomal_uL24_A"/>
    <property type="match status" value="1"/>
</dbReference>
<dbReference type="Gene3D" id="2.30.30.30">
    <property type="match status" value="1"/>
</dbReference>
<dbReference type="EMBL" id="DRTM01000125">
    <property type="protein sequence ID" value="HHE75831.1"/>
    <property type="molecule type" value="Genomic_DNA"/>
</dbReference>